<organism evidence="1 2">
    <name type="scientific">Chitinophaga ginsengisoli</name>
    <dbReference type="NCBI Taxonomy" id="363837"/>
    <lineage>
        <taxon>Bacteria</taxon>
        <taxon>Pseudomonadati</taxon>
        <taxon>Bacteroidota</taxon>
        <taxon>Chitinophagia</taxon>
        <taxon>Chitinophagales</taxon>
        <taxon>Chitinophagaceae</taxon>
        <taxon>Chitinophaga</taxon>
    </lineage>
</organism>
<evidence type="ECO:0000313" key="1">
    <source>
        <dbReference type="EMBL" id="PSL30984.1"/>
    </source>
</evidence>
<gene>
    <name evidence="1" type="ORF">CLV42_105347</name>
</gene>
<comment type="caution">
    <text evidence="1">The sequence shown here is derived from an EMBL/GenBank/DDBJ whole genome shotgun (WGS) entry which is preliminary data.</text>
</comment>
<protein>
    <submittedName>
        <fullName evidence="1">Uncharacterized protein YecE (DUF72 family)</fullName>
    </submittedName>
</protein>
<dbReference type="EMBL" id="PYGK01000005">
    <property type="protein sequence ID" value="PSL30984.1"/>
    <property type="molecule type" value="Genomic_DNA"/>
</dbReference>
<proteinExistence type="predicted"/>
<dbReference type="InterPro" id="IPR036520">
    <property type="entry name" value="UPF0759_sf"/>
</dbReference>
<dbReference type="PANTHER" id="PTHR30348">
    <property type="entry name" value="UNCHARACTERIZED PROTEIN YECE"/>
    <property type="match status" value="1"/>
</dbReference>
<keyword evidence="2" id="KW-1185">Reference proteome</keyword>
<dbReference type="PANTHER" id="PTHR30348:SF4">
    <property type="entry name" value="DUF72 DOMAIN-CONTAINING PROTEIN"/>
    <property type="match status" value="1"/>
</dbReference>
<reference evidence="1 2" key="1">
    <citation type="submission" date="2018-03" db="EMBL/GenBank/DDBJ databases">
        <title>Genomic Encyclopedia of Archaeal and Bacterial Type Strains, Phase II (KMG-II): from individual species to whole genera.</title>
        <authorList>
            <person name="Goeker M."/>
        </authorList>
    </citation>
    <scope>NUCLEOTIDE SEQUENCE [LARGE SCALE GENOMIC DNA]</scope>
    <source>
        <strain evidence="1 2">DSM 18107</strain>
    </source>
</reference>
<name>A0A2P8GAK5_9BACT</name>
<accession>A0A2P8GAK5</accession>
<dbReference type="Proteomes" id="UP000240978">
    <property type="component" value="Unassembled WGS sequence"/>
</dbReference>
<dbReference type="Gene3D" id="3.20.20.410">
    <property type="entry name" value="Protein of unknown function UPF0759"/>
    <property type="match status" value="1"/>
</dbReference>
<dbReference type="SUPFAM" id="SSF117396">
    <property type="entry name" value="TM1631-like"/>
    <property type="match status" value="1"/>
</dbReference>
<dbReference type="AlphaFoldDB" id="A0A2P8GAK5"/>
<dbReference type="InterPro" id="IPR002763">
    <property type="entry name" value="DUF72"/>
</dbReference>
<dbReference type="Pfam" id="PF01904">
    <property type="entry name" value="DUF72"/>
    <property type="match status" value="1"/>
</dbReference>
<sequence>MNPLQVTKYDQIDMNPEGKFYTGTSGLVLPVANKLAFPPAYKDKSRLSYYASMFNSLEVNSSFYKIPMATTTRRWTTEVPDGFKFTFKLFRGITHNKALVFEEALVEKFMHVVDQVGDKKGALLVQFPASIHFDSFSQLEHLLTIIREYDPKKTWQLSIEFRHVSWYRTETYKLLERYYAAMVIHDMPKSIPPQVSSRLDFAYMRFHGPAGDYKGGYTDEVLQEYADRINAWLKEGKTVYVYFNNTIGDALKNLIKLNGSIVK</sequence>
<dbReference type="RefSeq" id="WP_245901664.1">
    <property type="nucleotide sequence ID" value="NZ_PYGK01000005.1"/>
</dbReference>
<evidence type="ECO:0000313" key="2">
    <source>
        <dbReference type="Proteomes" id="UP000240978"/>
    </source>
</evidence>